<dbReference type="RefSeq" id="WP_044057267.1">
    <property type="nucleotide sequence ID" value="NZ_CAJXAX010000017.1"/>
</dbReference>
<dbReference type="PANTHER" id="PTHR24321:SF8">
    <property type="entry name" value="ESTRADIOL 17-BETA-DEHYDROGENASE 8-RELATED"/>
    <property type="match status" value="1"/>
</dbReference>
<dbReference type="KEGG" id="aaus:EP12_11550"/>
<dbReference type="PRINTS" id="PR00080">
    <property type="entry name" value="SDRFAMILY"/>
</dbReference>
<dbReference type="AlphaFoldDB" id="A0A075P2B3"/>
<keyword evidence="4" id="KW-1185">Reference proteome</keyword>
<dbReference type="KEGG" id="aal:EP13_10865"/>
<dbReference type="PROSITE" id="PS00061">
    <property type="entry name" value="ADH_SHORT"/>
    <property type="match status" value="1"/>
</dbReference>
<dbReference type="OrthoDB" id="9787298at2"/>
<dbReference type="InterPro" id="IPR036291">
    <property type="entry name" value="NAD(P)-bd_dom_sf"/>
</dbReference>
<evidence type="ECO:0000313" key="3">
    <source>
        <dbReference type="EMBL" id="AIF99145.1"/>
    </source>
</evidence>
<proteinExistence type="inferred from homology"/>
<gene>
    <name evidence="3" type="ORF">EP13_10865</name>
</gene>
<dbReference type="eggNOG" id="COG1028">
    <property type="taxonomic scope" value="Bacteria"/>
</dbReference>
<dbReference type="Pfam" id="PF13561">
    <property type="entry name" value="adh_short_C2"/>
    <property type="match status" value="1"/>
</dbReference>
<dbReference type="FunFam" id="3.40.50.720:FF:000084">
    <property type="entry name" value="Short-chain dehydrogenase reductase"/>
    <property type="match status" value="1"/>
</dbReference>
<dbReference type="NCBIfam" id="NF005559">
    <property type="entry name" value="PRK07231.1"/>
    <property type="match status" value="1"/>
</dbReference>
<dbReference type="Proteomes" id="UP000056090">
    <property type="component" value="Chromosome"/>
</dbReference>
<keyword evidence="2" id="KW-0560">Oxidoreductase</keyword>
<dbReference type="SUPFAM" id="SSF51735">
    <property type="entry name" value="NAD(P)-binding Rossmann-fold domains"/>
    <property type="match status" value="1"/>
</dbReference>
<dbReference type="InterPro" id="IPR002347">
    <property type="entry name" value="SDR_fam"/>
</dbReference>
<accession>A0A075P2B3</accession>
<dbReference type="Gene3D" id="3.40.50.720">
    <property type="entry name" value="NAD(P)-binding Rossmann-like Domain"/>
    <property type="match status" value="1"/>
</dbReference>
<dbReference type="PRINTS" id="PR00081">
    <property type="entry name" value="GDHRDH"/>
</dbReference>
<evidence type="ECO:0000256" key="2">
    <source>
        <dbReference type="ARBA" id="ARBA00023002"/>
    </source>
</evidence>
<dbReference type="PANTHER" id="PTHR24321">
    <property type="entry name" value="DEHYDROGENASES, SHORT CHAIN"/>
    <property type="match status" value="1"/>
</dbReference>
<name>A0A075P2B3_9ALTE</name>
<dbReference type="GO" id="GO:0016491">
    <property type="term" value="F:oxidoreductase activity"/>
    <property type="evidence" value="ECO:0007669"/>
    <property type="project" value="UniProtKB-KW"/>
</dbReference>
<dbReference type="PATRIC" id="fig|589873.4.peg.2490"/>
<dbReference type="InterPro" id="IPR020904">
    <property type="entry name" value="Sc_DH/Rdtase_CS"/>
</dbReference>
<organism evidence="3 4">
    <name type="scientific">Alteromonas australica</name>
    <dbReference type="NCBI Taxonomy" id="589873"/>
    <lineage>
        <taxon>Bacteria</taxon>
        <taxon>Pseudomonadati</taxon>
        <taxon>Pseudomonadota</taxon>
        <taxon>Gammaproteobacteria</taxon>
        <taxon>Alteromonadales</taxon>
        <taxon>Alteromonadaceae</taxon>
        <taxon>Alteromonas/Salinimonas group</taxon>
        <taxon>Alteromonas</taxon>
    </lineage>
</organism>
<dbReference type="EMBL" id="CP008849">
    <property type="protein sequence ID" value="AIF99145.1"/>
    <property type="molecule type" value="Genomic_DNA"/>
</dbReference>
<dbReference type="GeneID" id="78255407"/>
<evidence type="ECO:0000313" key="4">
    <source>
        <dbReference type="Proteomes" id="UP000056090"/>
    </source>
</evidence>
<protein>
    <submittedName>
        <fullName evidence="3">Oxidoreductase</fullName>
    </submittedName>
</protein>
<evidence type="ECO:0000256" key="1">
    <source>
        <dbReference type="ARBA" id="ARBA00006484"/>
    </source>
</evidence>
<sequence>MNVAANVEGKHILITGGGSGIGAASATVLCARGAIVGVADVNEENANALVAELQAAGGKAYAVTVDVTNPEQVKAMFESALSQVEKIDVIINNAGIDHFPAPMTDVDDEMFMKNIQVNLAGVWYCMKNALKHMTATGGGHIINVASVAGLRSAPMISAYSASKHGVIGLTKSAAVEYARANIRINAVCPSFVDTPMVQGVLSKLDERGQKGLVAANPMKRLGKPEEIANAIAWLCSDESSFMTGQSVVLDGGMLA</sequence>
<reference evidence="3 4" key="1">
    <citation type="submission" date="2014-06" db="EMBL/GenBank/DDBJ databases">
        <title>Genomes of Alteromonas australica, a world apart.</title>
        <authorList>
            <person name="Gonzaga A."/>
            <person name="Lopez-Perez M."/>
            <person name="Rodriguez-Valera F."/>
        </authorList>
    </citation>
    <scope>NUCLEOTIDE SEQUENCE [LARGE SCALE GENOMIC DNA]</scope>
    <source>
        <strain evidence="3 4">H 17</strain>
    </source>
</reference>
<comment type="similarity">
    <text evidence="1">Belongs to the short-chain dehydrogenases/reductases (SDR) family.</text>
</comment>
<dbReference type="CDD" id="cd05233">
    <property type="entry name" value="SDR_c"/>
    <property type="match status" value="1"/>
</dbReference>